<dbReference type="EMBL" id="CP124755">
    <property type="protein sequence ID" value="WGZ89619.1"/>
    <property type="molecule type" value="Genomic_DNA"/>
</dbReference>
<sequence>MSINKSNRLGSSRWLHTTLVFSIVLMMLPSMVDAKSKAKTEEATADTAAAATVPAGMCPLNSGGPSLLGTKWRLQSVYGHEVPNELKITMAVSEHTMDGFSGCNTYAAHFVQVGNRGFKVSKIDQTREACDVIFPEPGAPSINVGNWEGNYLRVLRRAGSVQQENDNTLHFYDFNGKPSVIFVKAFGDLTADTPAEKTDNKVKAKDSKDKDKKASNASQNEASDKVVDNATQTDTTLGATAVKADEASEDSASFDVGTSEKAESATVAQAK</sequence>
<evidence type="ECO:0000256" key="1">
    <source>
        <dbReference type="SAM" id="MobiDB-lite"/>
    </source>
</evidence>
<dbReference type="InterPro" id="IPR038670">
    <property type="entry name" value="HslJ-like_sf"/>
</dbReference>
<reference evidence="3" key="2">
    <citation type="submission" date="2023-04" db="EMBL/GenBank/DDBJ databases">
        <authorList>
            <person name="Beletskiy A.V."/>
            <person name="Mardanov A.V."/>
            <person name="Ravin N.V."/>
        </authorList>
    </citation>
    <scope>NUCLEOTIDE SEQUENCE</scope>
    <source>
        <strain evidence="3">GKL-01</strain>
    </source>
</reference>
<reference evidence="3" key="1">
    <citation type="journal article" date="2023" name="Int. J. Mol. Sci.">
        <title>Metagenomics Revealed a New Genus 'Candidatus Thiocaldithrix dubininis' gen. nov., sp. nov. and a New Species 'Candidatus Thiothrix putei' sp. nov. in the Family Thiotrichaceae, Some Members of Which Have Traits of Both Na+- and H+-Motive Energetics.</title>
        <authorList>
            <person name="Ravin N.V."/>
            <person name="Muntyan M.S."/>
            <person name="Smolyakov D.D."/>
            <person name="Rudenko T.S."/>
            <person name="Beletsky A.V."/>
            <person name="Mardanov A.V."/>
            <person name="Grabovich M.Y."/>
        </authorList>
    </citation>
    <scope>NUCLEOTIDE SEQUENCE</scope>
    <source>
        <strain evidence="3">GKL-01</strain>
    </source>
</reference>
<dbReference type="InterPro" id="IPR005184">
    <property type="entry name" value="DUF306_Meta_HslJ"/>
</dbReference>
<evidence type="ECO:0000313" key="3">
    <source>
        <dbReference type="EMBL" id="WGZ89619.1"/>
    </source>
</evidence>
<feature type="compositionally biased region" description="Basic and acidic residues" evidence="1">
    <location>
        <begin position="194"/>
        <end position="214"/>
    </location>
</feature>
<dbReference type="AlphaFoldDB" id="A0AA95H5R2"/>
<name>A0AA95H5R2_9GAMM</name>
<dbReference type="Proteomes" id="UP001300672">
    <property type="component" value="Chromosome"/>
</dbReference>
<protein>
    <submittedName>
        <fullName evidence="3">META domain-containing protein</fullName>
    </submittedName>
</protein>
<feature type="region of interest" description="Disordered" evidence="1">
    <location>
        <begin position="193"/>
        <end position="271"/>
    </location>
</feature>
<accession>A0AA95H5R2</accession>
<evidence type="ECO:0000259" key="2">
    <source>
        <dbReference type="Pfam" id="PF03724"/>
    </source>
</evidence>
<gene>
    <name evidence="3" type="ORF">QJT80_08885</name>
</gene>
<dbReference type="Pfam" id="PF03724">
    <property type="entry name" value="META"/>
    <property type="match status" value="1"/>
</dbReference>
<dbReference type="KEGG" id="tdu:QJT80_08885"/>
<feature type="compositionally biased region" description="Polar residues" evidence="1">
    <location>
        <begin position="229"/>
        <end position="238"/>
    </location>
</feature>
<feature type="domain" description="DUF306" evidence="2">
    <location>
        <begin position="67"/>
        <end position="177"/>
    </location>
</feature>
<organism evidence="3">
    <name type="scientific">Candidatus Thiocaldithrix dubininis</name>
    <dbReference type="NCBI Taxonomy" id="3080823"/>
    <lineage>
        <taxon>Bacteria</taxon>
        <taxon>Pseudomonadati</taxon>
        <taxon>Pseudomonadota</taxon>
        <taxon>Gammaproteobacteria</taxon>
        <taxon>Thiotrichales</taxon>
        <taxon>Thiotrichaceae</taxon>
        <taxon>Candidatus Thiocaldithrix</taxon>
    </lineage>
</organism>
<proteinExistence type="predicted"/>
<dbReference type="Gene3D" id="2.40.128.270">
    <property type="match status" value="1"/>
</dbReference>